<proteinExistence type="predicted"/>
<evidence type="ECO:0000313" key="2">
    <source>
        <dbReference type="EMBL" id="TNN65334.1"/>
    </source>
</evidence>
<dbReference type="AlphaFoldDB" id="A0A4Z2HK95"/>
<accession>A0A4Z2HK95</accession>
<feature type="compositionally biased region" description="Basic and acidic residues" evidence="1">
    <location>
        <begin position="270"/>
        <end position="281"/>
    </location>
</feature>
<feature type="region of interest" description="Disordered" evidence="1">
    <location>
        <begin position="125"/>
        <end position="153"/>
    </location>
</feature>
<feature type="compositionally biased region" description="Polar residues" evidence="1">
    <location>
        <begin position="298"/>
        <end position="318"/>
    </location>
</feature>
<feature type="region of interest" description="Disordered" evidence="1">
    <location>
        <begin position="1"/>
        <end position="63"/>
    </location>
</feature>
<dbReference type="Proteomes" id="UP000314294">
    <property type="component" value="Unassembled WGS sequence"/>
</dbReference>
<keyword evidence="3" id="KW-1185">Reference proteome</keyword>
<organism evidence="2 3">
    <name type="scientific">Liparis tanakae</name>
    <name type="common">Tanaka's snailfish</name>
    <dbReference type="NCBI Taxonomy" id="230148"/>
    <lineage>
        <taxon>Eukaryota</taxon>
        <taxon>Metazoa</taxon>
        <taxon>Chordata</taxon>
        <taxon>Craniata</taxon>
        <taxon>Vertebrata</taxon>
        <taxon>Euteleostomi</taxon>
        <taxon>Actinopterygii</taxon>
        <taxon>Neopterygii</taxon>
        <taxon>Teleostei</taxon>
        <taxon>Neoteleostei</taxon>
        <taxon>Acanthomorphata</taxon>
        <taxon>Eupercaria</taxon>
        <taxon>Perciformes</taxon>
        <taxon>Cottioidei</taxon>
        <taxon>Cottales</taxon>
        <taxon>Liparidae</taxon>
        <taxon>Liparis</taxon>
    </lineage>
</organism>
<protein>
    <submittedName>
        <fullName evidence="2">Uncharacterized protein</fullName>
    </submittedName>
</protein>
<dbReference type="EMBL" id="SRLO01000237">
    <property type="protein sequence ID" value="TNN65334.1"/>
    <property type="molecule type" value="Genomic_DNA"/>
</dbReference>
<feature type="compositionally biased region" description="Polar residues" evidence="1">
    <location>
        <begin position="42"/>
        <end position="63"/>
    </location>
</feature>
<evidence type="ECO:0000313" key="3">
    <source>
        <dbReference type="Proteomes" id="UP000314294"/>
    </source>
</evidence>
<sequence>MQCLPQEKTNAPTHPPQNHKNKSRIREATLQQLSSEERNHTKAVNNPGSRCHNTSHIASNQRLLRHTSITVAGMSDRSAKQPGPGVHWASEGSPPAHGCRNGNYVYFLYTAYGLSESFDISLHVASSPQPPKTTPASERWNQAEEPAGRASRPRPKLLQGVTVEYQSEKQQGSFAGVGPASLLFFPVVHLLPMLTVTQQGAKRLRSQIMDLNLIRLICSVFKNTREVPSHESEGCSWQEVSPELGLIGGQHRAQTAAPPGVSSHHTRRPNAADERERESLPRRPARPRANIPNRVNKSRQQQQYRLNSSSTDSRLNNSNTVVYSMPHHDHIYWIQMVPGIGVGGRVVDVGGWG</sequence>
<feature type="region of interest" description="Disordered" evidence="1">
    <location>
        <begin position="251"/>
        <end position="318"/>
    </location>
</feature>
<reference evidence="2 3" key="1">
    <citation type="submission" date="2019-03" db="EMBL/GenBank/DDBJ databases">
        <title>First draft genome of Liparis tanakae, snailfish: a comprehensive survey of snailfish specific genes.</title>
        <authorList>
            <person name="Kim W."/>
            <person name="Song I."/>
            <person name="Jeong J.-H."/>
            <person name="Kim D."/>
            <person name="Kim S."/>
            <person name="Ryu S."/>
            <person name="Song J.Y."/>
            <person name="Lee S.K."/>
        </authorList>
    </citation>
    <scope>NUCLEOTIDE SEQUENCE [LARGE SCALE GENOMIC DNA]</scope>
    <source>
        <tissue evidence="2">Muscle</tissue>
    </source>
</reference>
<feature type="compositionally biased region" description="Polar residues" evidence="1">
    <location>
        <begin position="7"/>
        <end position="16"/>
    </location>
</feature>
<name>A0A4Z2HK95_9TELE</name>
<comment type="caution">
    <text evidence="2">The sequence shown here is derived from an EMBL/GenBank/DDBJ whole genome shotgun (WGS) entry which is preliminary data.</text>
</comment>
<evidence type="ECO:0000256" key="1">
    <source>
        <dbReference type="SAM" id="MobiDB-lite"/>
    </source>
</evidence>
<gene>
    <name evidence="2" type="ORF">EYF80_024489</name>
</gene>
<feature type="region of interest" description="Disordered" evidence="1">
    <location>
        <begin position="75"/>
        <end position="94"/>
    </location>
</feature>